<dbReference type="Proteomes" id="UP001314263">
    <property type="component" value="Unassembled WGS sequence"/>
</dbReference>
<comment type="caution">
    <text evidence="1">The sequence shown here is derived from an EMBL/GenBank/DDBJ whole genome shotgun (WGS) entry which is preliminary data.</text>
</comment>
<accession>A0AAV1IKV3</accession>
<evidence type="ECO:0000313" key="1">
    <source>
        <dbReference type="EMBL" id="CAK0786822.1"/>
    </source>
</evidence>
<reference evidence="1 2" key="1">
    <citation type="submission" date="2023-10" db="EMBL/GenBank/DDBJ databases">
        <authorList>
            <person name="Maclean D."/>
            <person name="Macfadyen A."/>
        </authorList>
    </citation>
    <scope>NUCLEOTIDE SEQUENCE [LARGE SCALE GENOMIC DNA]</scope>
</reference>
<sequence>MAAESEALLRLGMQPEDDSEPASPKGLVYALAAVVDFLLTQVLCMQHGDLQTAYAASALSFVDASLAALASQEDLWGKSQSIVDRLASGLIDRAAQAPAAQAELAVELLHELLEIPVTGHTVFRIAALKLASCVAAAAHGRGEVTGGVAGQAVLIGISEAALSKLPLWLAEPGVDLTQQASHRSLLQAVEGILSAHTSCQAAQQQDTLDMADRLRALAAGVLTTLQSLSGCAQ</sequence>
<proteinExistence type="predicted"/>
<name>A0AAV1IKV3_9CHLO</name>
<dbReference type="AlphaFoldDB" id="A0AAV1IKV3"/>
<evidence type="ECO:0000313" key="2">
    <source>
        <dbReference type="Proteomes" id="UP001314263"/>
    </source>
</evidence>
<protein>
    <submittedName>
        <fullName evidence="1">Uncharacterized protein</fullName>
    </submittedName>
</protein>
<gene>
    <name evidence="1" type="ORF">CVIRNUC_010036</name>
</gene>
<organism evidence="1 2">
    <name type="scientific">Coccomyxa viridis</name>
    <dbReference type="NCBI Taxonomy" id="1274662"/>
    <lineage>
        <taxon>Eukaryota</taxon>
        <taxon>Viridiplantae</taxon>
        <taxon>Chlorophyta</taxon>
        <taxon>core chlorophytes</taxon>
        <taxon>Trebouxiophyceae</taxon>
        <taxon>Trebouxiophyceae incertae sedis</taxon>
        <taxon>Coccomyxaceae</taxon>
        <taxon>Coccomyxa</taxon>
    </lineage>
</organism>
<keyword evidence="2" id="KW-1185">Reference proteome</keyword>
<dbReference type="EMBL" id="CAUYUE010000015">
    <property type="protein sequence ID" value="CAK0786822.1"/>
    <property type="molecule type" value="Genomic_DNA"/>
</dbReference>